<dbReference type="PRINTS" id="PR00320">
    <property type="entry name" value="GPROTEINBRPT"/>
</dbReference>
<dbReference type="OrthoDB" id="538223at2759"/>
<evidence type="ECO:0000256" key="1">
    <source>
        <dbReference type="ARBA" id="ARBA00022574"/>
    </source>
</evidence>
<dbReference type="SUPFAM" id="SSF50998">
    <property type="entry name" value="Quinoprotein alcohol dehydrogenase-like"/>
    <property type="match status" value="1"/>
</dbReference>
<dbReference type="PROSITE" id="PS00678">
    <property type="entry name" value="WD_REPEATS_1"/>
    <property type="match status" value="5"/>
</dbReference>
<accession>A0A409VYD3</accession>
<dbReference type="InterPro" id="IPR019775">
    <property type="entry name" value="WD40_repeat_CS"/>
</dbReference>
<dbReference type="EMBL" id="NHYE01005509">
    <property type="protein sequence ID" value="PPQ71266.1"/>
    <property type="molecule type" value="Genomic_DNA"/>
</dbReference>
<evidence type="ECO:0000256" key="2">
    <source>
        <dbReference type="ARBA" id="ARBA00022737"/>
    </source>
</evidence>
<dbReference type="STRING" id="231916.A0A409VYD3"/>
<organism evidence="6 7">
    <name type="scientific">Gymnopilus dilepis</name>
    <dbReference type="NCBI Taxonomy" id="231916"/>
    <lineage>
        <taxon>Eukaryota</taxon>
        <taxon>Fungi</taxon>
        <taxon>Dikarya</taxon>
        <taxon>Basidiomycota</taxon>
        <taxon>Agaricomycotina</taxon>
        <taxon>Agaricomycetes</taxon>
        <taxon>Agaricomycetidae</taxon>
        <taxon>Agaricales</taxon>
        <taxon>Agaricineae</taxon>
        <taxon>Hymenogastraceae</taxon>
        <taxon>Gymnopilus</taxon>
    </lineage>
</organism>
<keyword evidence="2" id="KW-0677">Repeat</keyword>
<name>A0A409VYD3_9AGAR</name>
<dbReference type="Pfam" id="PF00400">
    <property type="entry name" value="WD40"/>
    <property type="match status" value="6"/>
</dbReference>
<proteinExistence type="predicted"/>
<dbReference type="Proteomes" id="UP000284706">
    <property type="component" value="Unassembled WGS sequence"/>
</dbReference>
<dbReference type="InterPro" id="IPR001680">
    <property type="entry name" value="WD40_rpt"/>
</dbReference>
<feature type="compositionally biased region" description="Polar residues" evidence="4">
    <location>
        <begin position="299"/>
        <end position="311"/>
    </location>
</feature>
<dbReference type="Gene3D" id="2.130.10.10">
    <property type="entry name" value="YVTN repeat-like/Quinoprotein amine dehydrogenase"/>
    <property type="match status" value="2"/>
</dbReference>
<keyword evidence="7" id="KW-1185">Reference proteome</keyword>
<evidence type="ECO:0000256" key="4">
    <source>
        <dbReference type="SAM" id="MobiDB-lite"/>
    </source>
</evidence>
<keyword evidence="1 3" id="KW-0853">WD repeat</keyword>
<dbReference type="InterPro" id="IPR011047">
    <property type="entry name" value="Quinoprotein_ADH-like_sf"/>
</dbReference>
<feature type="domain" description="T6SS Phospholipase effector Tle1-like catalytic" evidence="5">
    <location>
        <begin position="61"/>
        <end position="371"/>
    </location>
</feature>
<dbReference type="InParanoid" id="A0A409VYD3"/>
<dbReference type="PANTHER" id="PTHR33840:SF1">
    <property type="entry name" value="TLE1 PHOSPHOLIPASE DOMAIN-CONTAINING PROTEIN"/>
    <property type="match status" value="1"/>
</dbReference>
<feature type="repeat" description="WD" evidence="3">
    <location>
        <begin position="863"/>
        <end position="896"/>
    </location>
</feature>
<feature type="repeat" description="WD" evidence="3">
    <location>
        <begin position="777"/>
        <end position="818"/>
    </location>
</feature>
<dbReference type="PROSITE" id="PS50082">
    <property type="entry name" value="WD_REPEATS_2"/>
    <property type="match status" value="5"/>
</dbReference>
<dbReference type="Pfam" id="PF09994">
    <property type="entry name" value="T6SS_Tle1-like_cat"/>
    <property type="match status" value="1"/>
</dbReference>
<evidence type="ECO:0000313" key="7">
    <source>
        <dbReference type="Proteomes" id="UP000284706"/>
    </source>
</evidence>
<dbReference type="PROSITE" id="PS50294">
    <property type="entry name" value="WD_REPEATS_REGION"/>
    <property type="match status" value="4"/>
</dbReference>
<protein>
    <recommendedName>
        <fullName evidence="5">T6SS Phospholipase effector Tle1-like catalytic domain-containing protein</fullName>
    </recommendedName>
</protein>
<dbReference type="SMART" id="SM00320">
    <property type="entry name" value="WD40"/>
    <property type="match status" value="7"/>
</dbReference>
<dbReference type="PANTHER" id="PTHR33840">
    <property type="match status" value="1"/>
</dbReference>
<comment type="caution">
    <text evidence="6">The sequence shown here is derived from an EMBL/GenBank/DDBJ whole genome shotgun (WGS) entry which is preliminary data.</text>
</comment>
<dbReference type="InterPro" id="IPR018712">
    <property type="entry name" value="Tle1-like_cat"/>
</dbReference>
<feature type="compositionally biased region" description="Basic and acidic residues" evidence="4">
    <location>
        <begin position="285"/>
        <end position="298"/>
    </location>
</feature>
<evidence type="ECO:0000259" key="5">
    <source>
        <dbReference type="Pfam" id="PF09994"/>
    </source>
</evidence>
<evidence type="ECO:0000256" key="3">
    <source>
        <dbReference type="PROSITE-ProRule" id="PRU00221"/>
    </source>
</evidence>
<feature type="repeat" description="WD" evidence="3">
    <location>
        <begin position="820"/>
        <end position="861"/>
    </location>
</feature>
<dbReference type="InterPro" id="IPR015943">
    <property type="entry name" value="WD40/YVTN_repeat-like_dom_sf"/>
</dbReference>
<evidence type="ECO:0000313" key="6">
    <source>
        <dbReference type="EMBL" id="PPQ71266.1"/>
    </source>
</evidence>
<gene>
    <name evidence="6" type="ORF">CVT26_012037</name>
</gene>
<dbReference type="CDD" id="cd00200">
    <property type="entry name" value="WD40"/>
    <property type="match status" value="1"/>
</dbReference>
<dbReference type="AlphaFoldDB" id="A0A409VYD3"/>
<sequence>MATSSSSDLYKTVFALASEFFALDASSSFATLVGDRPRTSRETDQFPELIYLPCGHTMNGRNLVVSIDGTSNQFGEKNTNVIELYNLILKEEEHNQRTWYNSGIGTYARPSWKSVKFYRQVLSHKVDLAIAWNFERTILGAYRWLSDNYQKGDNIFLFGFSRGAYQVRVLSAMIDKVGLIHRGNEMQIPFAYELYADPKSDIKTATQVGSKKEMSKADRFKDVFCHKDVKVHFVGAWDTVSSIGVVRGKHILPHTVDGMGHVCYFRHALALDERRVKFLPEYATEDPRKEPAKEESHQTKASGTSPTSSDIKTACIRDHASPSSSKESGNLKELPQTLEVWFPGTHSDIGGGNVYNTGLDRGRPPLRWMVMEAGSVGLRTAPIEHELSLEEQIEIKESLTWIWWPFEFMPFPRLTFTRTNGRKITYRPHFGASRKIQDGQRIHSSVLVGKTRAPYVPKARPPVDDISFWKDLPRGWLERDLYQYNRHLLWAYAKRSLREKWAYETLLQIALSGDGRQAIYDEAFNFICSNNPELNCDNRHRLMSFCAVHLKHSIQSKNHQLVLRPSVQLRPWTDRPPVPGWERHVEVVQVLLQYLTDPLIRTLEGPRFKVTAVGPLSDPDRIYSVWSDNSVRVWDTKTGEQLQIIHEDQGSIQAASCSHDGRYIALVLAERDTLNHSIQIWDLVSGDRLGEPFGSQSESFTCIDFSPDGKTLVAASSNKTLRTWDFKTQKETGHPLRSLAHVKCLSFSSQGILLVGMDNGTMQLWDTAKRKQIRDPFEGHTGLVVSAKFSSDSKRIVSCSMDNTIRIWDVDKGAAVGGPIQGHASSFSEVAFAPNGQYIVSTSTDKTIHAWDVKTLQQIGDPFQGHQGDIQSIAFSKDGAYLMSASDDRSIKIWDIPVVDYLLLTTDDPVPDYQNGEAAAFYAKHFDVGF</sequence>
<dbReference type="InterPro" id="IPR020472">
    <property type="entry name" value="WD40_PAC1"/>
</dbReference>
<feature type="repeat" description="WD" evidence="3">
    <location>
        <begin position="603"/>
        <end position="644"/>
    </location>
</feature>
<feature type="region of interest" description="Disordered" evidence="4">
    <location>
        <begin position="284"/>
        <end position="313"/>
    </location>
</feature>
<reference evidence="6 7" key="1">
    <citation type="journal article" date="2018" name="Evol. Lett.">
        <title>Horizontal gene cluster transfer increased hallucinogenic mushroom diversity.</title>
        <authorList>
            <person name="Reynolds H.T."/>
            <person name="Vijayakumar V."/>
            <person name="Gluck-Thaler E."/>
            <person name="Korotkin H.B."/>
            <person name="Matheny P.B."/>
            <person name="Slot J.C."/>
        </authorList>
    </citation>
    <scope>NUCLEOTIDE SEQUENCE [LARGE SCALE GENOMIC DNA]</scope>
    <source>
        <strain evidence="6 7">SRW20</strain>
    </source>
</reference>
<feature type="repeat" description="WD" evidence="3">
    <location>
        <begin position="693"/>
        <end position="734"/>
    </location>
</feature>